<organism evidence="5 6">
    <name type="scientific">Catellatospora coxensis</name>
    <dbReference type="NCBI Taxonomy" id="310354"/>
    <lineage>
        <taxon>Bacteria</taxon>
        <taxon>Bacillati</taxon>
        <taxon>Actinomycetota</taxon>
        <taxon>Actinomycetes</taxon>
        <taxon>Micromonosporales</taxon>
        <taxon>Micromonosporaceae</taxon>
        <taxon>Catellatospora</taxon>
    </lineage>
</organism>
<keyword evidence="1" id="KW-0805">Transcription regulation</keyword>
<protein>
    <recommendedName>
        <fullName evidence="4">Putative zinc-finger domain-containing protein</fullName>
    </recommendedName>
</protein>
<comment type="caution">
    <text evidence="5">The sequence shown here is derived from an EMBL/GenBank/DDBJ whole genome shotgun (WGS) entry which is preliminary data.</text>
</comment>
<feature type="domain" description="Putative zinc-finger" evidence="4">
    <location>
        <begin position="41"/>
        <end position="67"/>
    </location>
</feature>
<dbReference type="AlphaFoldDB" id="A0A8J3P9Y1"/>
<keyword evidence="6" id="KW-1185">Reference proteome</keyword>
<evidence type="ECO:0000313" key="6">
    <source>
        <dbReference type="Proteomes" id="UP000630887"/>
    </source>
</evidence>
<evidence type="ECO:0000313" key="5">
    <source>
        <dbReference type="EMBL" id="GIG09272.1"/>
    </source>
</evidence>
<proteinExistence type="predicted"/>
<dbReference type="InterPro" id="IPR041916">
    <property type="entry name" value="Anti_sigma_zinc_sf"/>
</dbReference>
<name>A0A8J3P9Y1_9ACTN</name>
<dbReference type="EMBL" id="BONI01000061">
    <property type="protein sequence ID" value="GIG09272.1"/>
    <property type="molecule type" value="Genomic_DNA"/>
</dbReference>
<dbReference type="Gene3D" id="1.10.10.1320">
    <property type="entry name" value="Anti-sigma factor, zinc-finger domain"/>
    <property type="match status" value="1"/>
</dbReference>
<dbReference type="RefSeq" id="WP_203696060.1">
    <property type="nucleotide sequence ID" value="NZ_BAAALC010000082.1"/>
</dbReference>
<evidence type="ECO:0000259" key="4">
    <source>
        <dbReference type="Pfam" id="PF13490"/>
    </source>
</evidence>
<gene>
    <name evidence="5" type="ORF">Cco03nite_59720</name>
</gene>
<dbReference type="Proteomes" id="UP000630887">
    <property type="component" value="Unassembled WGS sequence"/>
</dbReference>
<dbReference type="InterPro" id="IPR027383">
    <property type="entry name" value="Znf_put"/>
</dbReference>
<evidence type="ECO:0000256" key="1">
    <source>
        <dbReference type="ARBA" id="ARBA00023015"/>
    </source>
</evidence>
<sequence>MIGRAVPYGGDPTDGADPPPCPPAEPGGAACTNGSGPTAAGLYLTGALSPDQAASFESHLLRCPACQDYCDRVGPAIDLLIASRYAEAADLAAPEPSAS</sequence>
<feature type="region of interest" description="Disordered" evidence="3">
    <location>
        <begin position="1"/>
        <end position="33"/>
    </location>
</feature>
<evidence type="ECO:0000256" key="3">
    <source>
        <dbReference type="SAM" id="MobiDB-lite"/>
    </source>
</evidence>
<reference evidence="5 6" key="1">
    <citation type="submission" date="2021-01" db="EMBL/GenBank/DDBJ databases">
        <title>Whole genome shotgun sequence of Catellatospora coxensis NBRC 107359.</title>
        <authorList>
            <person name="Komaki H."/>
            <person name="Tamura T."/>
        </authorList>
    </citation>
    <scope>NUCLEOTIDE SEQUENCE [LARGE SCALE GENOMIC DNA]</scope>
    <source>
        <strain evidence="5 6">NBRC 107359</strain>
    </source>
</reference>
<dbReference type="Pfam" id="PF13490">
    <property type="entry name" value="zf-HC2"/>
    <property type="match status" value="1"/>
</dbReference>
<evidence type="ECO:0000256" key="2">
    <source>
        <dbReference type="ARBA" id="ARBA00023163"/>
    </source>
</evidence>
<keyword evidence="2" id="KW-0804">Transcription</keyword>
<feature type="compositionally biased region" description="Low complexity" evidence="3">
    <location>
        <begin position="7"/>
        <end position="16"/>
    </location>
</feature>
<accession>A0A8J3P9Y1</accession>